<dbReference type="InterPro" id="IPR018490">
    <property type="entry name" value="cNMP-bd_dom_sf"/>
</dbReference>
<keyword evidence="6 7" id="KW-0472">Membrane</keyword>
<keyword evidence="4 7" id="KW-0812">Transmembrane</keyword>
<feature type="transmembrane region" description="Helical" evidence="7">
    <location>
        <begin position="44"/>
        <end position="67"/>
    </location>
</feature>
<dbReference type="Gene3D" id="2.30.30.60">
    <property type="match status" value="1"/>
</dbReference>
<evidence type="ECO:0000313" key="10">
    <source>
        <dbReference type="Proteomes" id="UP001151081"/>
    </source>
</evidence>
<dbReference type="Gene3D" id="1.10.287.1260">
    <property type="match status" value="1"/>
</dbReference>
<dbReference type="InterPro" id="IPR000595">
    <property type="entry name" value="cNMP-bd_dom"/>
</dbReference>
<sequence length="510" mass="55805">MGFLYALWQEALIAHTFWLLTALVIALVASRFSASSRPRLRPLGFFLSMHVLSLLGAAGLAVTGSSLVNEIRIPAAVFGGVAFVGAAAVLLFHVILPRLRLHAPRIVEDVLVAIFSVVTAVSITSRAGINLSGLIATSAVLTAILGFSLQDVIGNIAGGLALQLDNSIEVGDRIKVNDVSGRVAEIRWRYTAIETGNWETVLIPNNVLMKSQVTVFGRRQGKPQYLRRVIHFNVDFRYQPSDVIDVVRDAVKNAKMERVAVDPPPSCVLVDLGESYGRYALRYWLTDLDADASTDSDVRTRIFFALERAGMHLAIPAASILMTEETSRAAEKNAKRLSRRKHLLEMVPLFQALSDAERTELAEQLNYAPFTRGEIIAHQGDEGHHCLYLVEDGTASVRVSEGGRELPVKKLGPGSFFGEMSLLTGAPRRATVAAETDVECFRLEKATFQRVIENRPELARELAAVLAQRTEELKAARQGFDAANDAAPSVGRVELDLVARIRNFFELGAP</sequence>
<dbReference type="Pfam" id="PF00924">
    <property type="entry name" value="MS_channel_2nd"/>
    <property type="match status" value="1"/>
</dbReference>
<dbReference type="SMART" id="SM00100">
    <property type="entry name" value="cNMP"/>
    <property type="match status" value="1"/>
</dbReference>
<dbReference type="InterPro" id="IPR014710">
    <property type="entry name" value="RmlC-like_jellyroll"/>
</dbReference>
<dbReference type="GO" id="GO:0005886">
    <property type="term" value="C:plasma membrane"/>
    <property type="evidence" value="ECO:0007669"/>
    <property type="project" value="UniProtKB-SubCell"/>
</dbReference>
<feature type="transmembrane region" description="Helical" evidence="7">
    <location>
        <begin position="12"/>
        <end position="32"/>
    </location>
</feature>
<dbReference type="SUPFAM" id="SSF51206">
    <property type="entry name" value="cAMP-binding domain-like"/>
    <property type="match status" value="1"/>
</dbReference>
<feature type="transmembrane region" description="Helical" evidence="7">
    <location>
        <begin position="73"/>
        <end position="94"/>
    </location>
</feature>
<evidence type="ECO:0000256" key="2">
    <source>
        <dbReference type="ARBA" id="ARBA00008017"/>
    </source>
</evidence>
<dbReference type="Proteomes" id="UP001151081">
    <property type="component" value="Unassembled WGS sequence"/>
</dbReference>
<dbReference type="SUPFAM" id="SSF82689">
    <property type="entry name" value="Mechanosensitive channel protein MscS (YggB), C-terminal domain"/>
    <property type="match status" value="1"/>
</dbReference>
<dbReference type="CDD" id="cd00038">
    <property type="entry name" value="CAP_ED"/>
    <property type="match status" value="1"/>
</dbReference>
<dbReference type="Pfam" id="PF00027">
    <property type="entry name" value="cNMP_binding"/>
    <property type="match status" value="1"/>
</dbReference>
<organism evidence="9 10">
    <name type="scientific">Polyangium jinanense</name>
    <dbReference type="NCBI Taxonomy" id="2829994"/>
    <lineage>
        <taxon>Bacteria</taxon>
        <taxon>Pseudomonadati</taxon>
        <taxon>Myxococcota</taxon>
        <taxon>Polyangia</taxon>
        <taxon>Polyangiales</taxon>
        <taxon>Polyangiaceae</taxon>
        <taxon>Polyangium</taxon>
    </lineage>
</organism>
<dbReference type="InterPro" id="IPR010920">
    <property type="entry name" value="LSM_dom_sf"/>
</dbReference>
<dbReference type="InterPro" id="IPR011066">
    <property type="entry name" value="MscS_channel_C_sf"/>
</dbReference>
<evidence type="ECO:0000259" key="8">
    <source>
        <dbReference type="PROSITE" id="PS50042"/>
    </source>
</evidence>
<evidence type="ECO:0000256" key="6">
    <source>
        <dbReference type="ARBA" id="ARBA00023136"/>
    </source>
</evidence>
<evidence type="ECO:0000256" key="5">
    <source>
        <dbReference type="ARBA" id="ARBA00022989"/>
    </source>
</evidence>
<dbReference type="EMBL" id="JAGTJJ010000028">
    <property type="protein sequence ID" value="MDC3985397.1"/>
    <property type="molecule type" value="Genomic_DNA"/>
</dbReference>
<proteinExistence type="inferred from homology"/>
<feature type="domain" description="Cyclic nucleotide-binding" evidence="8">
    <location>
        <begin position="349"/>
        <end position="469"/>
    </location>
</feature>
<gene>
    <name evidence="9" type="ORF">KEG57_33270</name>
</gene>
<feature type="transmembrane region" description="Helical" evidence="7">
    <location>
        <begin position="129"/>
        <end position="149"/>
    </location>
</feature>
<dbReference type="RefSeq" id="WP_272426345.1">
    <property type="nucleotide sequence ID" value="NZ_JAGTJJ010000028.1"/>
</dbReference>
<dbReference type="InterPro" id="IPR006685">
    <property type="entry name" value="MscS_channel_2nd"/>
</dbReference>
<evidence type="ECO:0000256" key="4">
    <source>
        <dbReference type="ARBA" id="ARBA00022692"/>
    </source>
</evidence>
<comment type="subcellular location">
    <subcellularLocation>
        <location evidence="1">Cell membrane</location>
        <topology evidence="1">Multi-pass membrane protein</topology>
    </subcellularLocation>
</comment>
<evidence type="ECO:0000313" key="9">
    <source>
        <dbReference type="EMBL" id="MDC3985397.1"/>
    </source>
</evidence>
<comment type="caution">
    <text evidence="9">The sequence shown here is derived from an EMBL/GenBank/DDBJ whole genome shotgun (WGS) entry which is preliminary data.</text>
</comment>
<dbReference type="PANTHER" id="PTHR30221:SF1">
    <property type="entry name" value="SMALL-CONDUCTANCE MECHANOSENSITIVE CHANNEL"/>
    <property type="match status" value="1"/>
</dbReference>
<dbReference type="Gene3D" id="3.30.70.100">
    <property type="match status" value="1"/>
</dbReference>
<dbReference type="InterPro" id="IPR049278">
    <property type="entry name" value="MS_channel_C"/>
</dbReference>
<keyword evidence="3" id="KW-1003">Cell membrane</keyword>
<reference evidence="9 10" key="1">
    <citation type="submission" date="2021-04" db="EMBL/GenBank/DDBJ databases">
        <title>Genome analysis of Polyangium sp.</title>
        <authorList>
            <person name="Li Y."/>
            <person name="Wang J."/>
        </authorList>
    </citation>
    <scope>NUCLEOTIDE SEQUENCE [LARGE SCALE GENOMIC DNA]</scope>
    <source>
        <strain evidence="9 10">SDU14</strain>
    </source>
</reference>
<accession>A0A9X3X815</accession>
<dbReference type="AlphaFoldDB" id="A0A9X3X815"/>
<evidence type="ECO:0000256" key="3">
    <source>
        <dbReference type="ARBA" id="ARBA00022475"/>
    </source>
</evidence>
<keyword evidence="5 7" id="KW-1133">Transmembrane helix</keyword>
<keyword evidence="10" id="KW-1185">Reference proteome</keyword>
<dbReference type="InterPro" id="IPR023408">
    <property type="entry name" value="MscS_beta-dom_sf"/>
</dbReference>
<dbReference type="Gene3D" id="2.60.120.10">
    <property type="entry name" value="Jelly Rolls"/>
    <property type="match status" value="1"/>
</dbReference>
<dbReference type="SUPFAM" id="SSF50182">
    <property type="entry name" value="Sm-like ribonucleoproteins"/>
    <property type="match status" value="1"/>
</dbReference>
<protein>
    <submittedName>
        <fullName evidence="9">Mechanosensitive ion channel</fullName>
    </submittedName>
</protein>
<evidence type="ECO:0000256" key="1">
    <source>
        <dbReference type="ARBA" id="ARBA00004651"/>
    </source>
</evidence>
<evidence type="ECO:0000256" key="7">
    <source>
        <dbReference type="SAM" id="Phobius"/>
    </source>
</evidence>
<dbReference type="InterPro" id="IPR045275">
    <property type="entry name" value="MscS_archaea/bacteria_type"/>
</dbReference>
<dbReference type="PROSITE" id="PS50042">
    <property type="entry name" value="CNMP_BINDING_3"/>
    <property type="match status" value="1"/>
</dbReference>
<dbReference type="PANTHER" id="PTHR30221">
    <property type="entry name" value="SMALL-CONDUCTANCE MECHANOSENSITIVE CHANNEL"/>
    <property type="match status" value="1"/>
</dbReference>
<dbReference type="PRINTS" id="PR00103">
    <property type="entry name" value="CAMPKINASE"/>
</dbReference>
<name>A0A9X3X815_9BACT</name>
<comment type="similarity">
    <text evidence="2">Belongs to the MscS (TC 1.A.23) family.</text>
</comment>
<dbReference type="Pfam" id="PF21082">
    <property type="entry name" value="MS_channel_3rd"/>
    <property type="match status" value="1"/>
</dbReference>
<dbReference type="GO" id="GO:0008381">
    <property type="term" value="F:mechanosensitive monoatomic ion channel activity"/>
    <property type="evidence" value="ECO:0007669"/>
    <property type="project" value="InterPro"/>
</dbReference>